<dbReference type="SMART" id="SM00186">
    <property type="entry name" value="FBG"/>
    <property type="match status" value="1"/>
</dbReference>
<dbReference type="GeneID" id="106079210"/>
<name>A0A9W3BNW0_BIOGL</name>
<sequence>MKIKVDAMVYVLLFFGIFILGTPAAASCPSEERFCTKKMDITTKSDFVMSYNPILCDAKTGEYRWIVIQSRFLKDTNFNRNWTDYKNGFGTPCKTDFWIGNEMIYQITSMGEFQLRIDLTFLGNAYYGTYNNFKVDSEKNNYKMSFGTYSGNVSDDFSAHNNMMFSTPDRDNDSDEKRFCAQIYGSGWWYADCHNVHLNGQFDSPTLGTRVTWFSISSNWHSLNSTEMKIRRVK</sequence>
<dbReference type="AlphaFoldDB" id="A0A9W3BNW0"/>
<gene>
    <name evidence="4" type="primary">LOC106079210</name>
</gene>
<evidence type="ECO:0000259" key="2">
    <source>
        <dbReference type="PROSITE" id="PS51406"/>
    </source>
</evidence>
<organism evidence="3 4">
    <name type="scientific">Biomphalaria glabrata</name>
    <name type="common">Bloodfluke planorb</name>
    <name type="synonym">Freshwater snail</name>
    <dbReference type="NCBI Taxonomy" id="6526"/>
    <lineage>
        <taxon>Eukaryota</taxon>
        <taxon>Metazoa</taxon>
        <taxon>Spiralia</taxon>
        <taxon>Lophotrochozoa</taxon>
        <taxon>Mollusca</taxon>
        <taxon>Gastropoda</taxon>
        <taxon>Heterobranchia</taxon>
        <taxon>Euthyneura</taxon>
        <taxon>Panpulmonata</taxon>
        <taxon>Hygrophila</taxon>
        <taxon>Lymnaeoidea</taxon>
        <taxon>Planorbidae</taxon>
        <taxon>Biomphalaria</taxon>
    </lineage>
</organism>
<dbReference type="OMA" id="ICAVAYK"/>
<dbReference type="OrthoDB" id="6345539at2759"/>
<feature type="chain" id="PRO_5040986099" evidence="1">
    <location>
        <begin position="27"/>
        <end position="234"/>
    </location>
</feature>
<dbReference type="InterPro" id="IPR050373">
    <property type="entry name" value="Fibrinogen_C-term_domain"/>
</dbReference>
<proteinExistence type="predicted"/>
<dbReference type="GO" id="GO:0005615">
    <property type="term" value="C:extracellular space"/>
    <property type="evidence" value="ECO:0007669"/>
    <property type="project" value="TreeGrafter"/>
</dbReference>
<dbReference type="InterPro" id="IPR002181">
    <property type="entry name" value="Fibrinogen_a/b/g_C_dom"/>
</dbReference>
<feature type="signal peptide" evidence="1">
    <location>
        <begin position="1"/>
        <end position="26"/>
    </location>
</feature>
<feature type="domain" description="Fibrinogen C-terminal" evidence="2">
    <location>
        <begin position="26"/>
        <end position="234"/>
    </location>
</feature>
<dbReference type="InterPro" id="IPR036056">
    <property type="entry name" value="Fibrinogen-like_C"/>
</dbReference>
<reference evidence="4" key="1">
    <citation type="submission" date="2025-08" db="UniProtKB">
        <authorList>
            <consortium name="RefSeq"/>
        </authorList>
    </citation>
    <scope>IDENTIFICATION</scope>
</reference>
<dbReference type="PANTHER" id="PTHR19143">
    <property type="entry name" value="FIBRINOGEN/TENASCIN/ANGIOPOEITIN"/>
    <property type="match status" value="1"/>
</dbReference>
<evidence type="ECO:0000313" key="3">
    <source>
        <dbReference type="Proteomes" id="UP001165740"/>
    </source>
</evidence>
<keyword evidence="1" id="KW-0732">Signal</keyword>
<dbReference type="InterPro" id="IPR014716">
    <property type="entry name" value="Fibrinogen_a/b/g_C_1"/>
</dbReference>
<dbReference type="PROSITE" id="PS51257">
    <property type="entry name" value="PROKAR_LIPOPROTEIN"/>
    <property type="match status" value="1"/>
</dbReference>
<dbReference type="Proteomes" id="UP001165740">
    <property type="component" value="Chromosome 10"/>
</dbReference>
<dbReference type="CDD" id="cd00087">
    <property type="entry name" value="FReD"/>
    <property type="match status" value="1"/>
</dbReference>
<evidence type="ECO:0000256" key="1">
    <source>
        <dbReference type="SAM" id="SignalP"/>
    </source>
</evidence>
<keyword evidence="3" id="KW-1185">Reference proteome</keyword>
<dbReference type="PROSITE" id="PS51406">
    <property type="entry name" value="FIBRINOGEN_C_2"/>
    <property type="match status" value="1"/>
</dbReference>
<dbReference type="RefSeq" id="XP_055901182.1">
    <property type="nucleotide sequence ID" value="XM_056045207.1"/>
</dbReference>
<dbReference type="SUPFAM" id="SSF56496">
    <property type="entry name" value="Fibrinogen C-terminal domain-like"/>
    <property type="match status" value="1"/>
</dbReference>
<evidence type="ECO:0000313" key="4">
    <source>
        <dbReference type="RefSeq" id="XP_055901182.1"/>
    </source>
</evidence>
<accession>A0A9W3BNW0</accession>
<dbReference type="Gene3D" id="3.90.215.10">
    <property type="entry name" value="Gamma Fibrinogen, chain A, domain 1"/>
    <property type="match status" value="1"/>
</dbReference>
<protein>
    <submittedName>
        <fullName evidence="4">Techylectin-5B-like</fullName>
    </submittedName>
</protein>
<dbReference type="Pfam" id="PF00147">
    <property type="entry name" value="Fibrinogen_C"/>
    <property type="match status" value="1"/>
</dbReference>